<feature type="domain" description="Glycosyltransferase 2-like" evidence="2">
    <location>
        <begin position="29"/>
        <end position="117"/>
    </location>
</feature>
<proteinExistence type="predicted"/>
<dbReference type="GO" id="GO:0004653">
    <property type="term" value="F:polypeptide N-acetylgalactosaminyltransferase activity"/>
    <property type="evidence" value="ECO:0007669"/>
    <property type="project" value="TreeGrafter"/>
</dbReference>
<dbReference type="PANTHER" id="PTHR11675:SF101">
    <property type="entry name" value="POLYPEPTIDE N-ACETYLGALACTOSAMINYLTRANSFERASE 5"/>
    <property type="match status" value="1"/>
</dbReference>
<evidence type="ECO:0000313" key="3">
    <source>
        <dbReference type="EMBL" id="KAF6029478.1"/>
    </source>
</evidence>
<accession>A0A7J7JVW8</accession>
<organism evidence="3 4">
    <name type="scientific">Bugula neritina</name>
    <name type="common">Brown bryozoan</name>
    <name type="synonym">Sertularia neritina</name>
    <dbReference type="NCBI Taxonomy" id="10212"/>
    <lineage>
        <taxon>Eukaryota</taxon>
        <taxon>Metazoa</taxon>
        <taxon>Spiralia</taxon>
        <taxon>Lophotrochozoa</taxon>
        <taxon>Bryozoa</taxon>
        <taxon>Gymnolaemata</taxon>
        <taxon>Cheilostomatida</taxon>
        <taxon>Flustrina</taxon>
        <taxon>Buguloidea</taxon>
        <taxon>Bugulidae</taxon>
        <taxon>Bugula</taxon>
    </lineage>
</organism>
<evidence type="ECO:0000256" key="1">
    <source>
        <dbReference type="ARBA" id="ARBA00023157"/>
    </source>
</evidence>
<dbReference type="OrthoDB" id="6119243at2759"/>
<comment type="caution">
    <text evidence="3">The sequence shown here is derived from an EMBL/GenBank/DDBJ whole genome shotgun (WGS) entry which is preliminary data.</text>
</comment>
<dbReference type="EMBL" id="VXIV02001811">
    <property type="protein sequence ID" value="KAF6029478.1"/>
    <property type="molecule type" value="Genomic_DNA"/>
</dbReference>
<reference evidence="3" key="1">
    <citation type="submission" date="2020-06" db="EMBL/GenBank/DDBJ databases">
        <title>Draft genome of Bugula neritina, a colonial animal packing powerful symbionts and potential medicines.</title>
        <authorList>
            <person name="Rayko M."/>
        </authorList>
    </citation>
    <scope>NUCLEOTIDE SEQUENCE [LARGE SCALE GENOMIC DNA]</scope>
    <source>
        <strain evidence="3">Kwan_BN1</strain>
    </source>
</reference>
<dbReference type="Proteomes" id="UP000593567">
    <property type="component" value="Unassembled WGS sequence"/>
</dbReference>
<dbReference type="GO" id="GO:0006493">
    <property type="term" value="P:protein O-linked glycosylation"/>
    <property type="evidence" value="ECO:0007669"/>
    <property type="project" value="TreeGrafter"/>
</dbReference>
<name>A0A7J7JVW8_BUGNE</name>
<evidence type="ECO:0000259" key="2">
    <source>
        <dbReference type="Pfam" id="PF00535"/>
    </source>
</evidence>
<sequence length="127" mass="14481">MISTRRRLPDYRDPGCKNKTYAEELPTTSLILIFHNGALSTLLRSVYSILDRTDPKLLKEIILVDDFSNRAGLGQELDYYVQDVEKVRVLRLKKREGLIRARLAGAKAAKGQVLTFFRIESNVQKDG</sequence>
<dbReference type="InterPro" id="IPR001173">
    <property type="entry name" value="Glyco_trans_2-like"/>
</dbReference>
<dbReference type="SUPFAM" id="SSF53448">
    <property type="entry name" value="Nucleotide-diphospho-sugar transferases"/>
    <property type="match status" value="1"/>
</dbReference>
<dbReference type="Pfam" id="PF00535">
    <property type="entry name" value="Glycos_transf_2"/>
    <property type="match status" value="1"/>
</dbReference>
<keyword evidence="4" id="KW-1185">Reference proteome</keyword>
<evidence type="ECO:0000313" key="4">
    <source>
        <dbReference type="Proteomes" id="UP000593567"/>
    </source>
</evidence>
<dbReference type="AlphaFoldDB" id="A0A7J7JVW8"/>
<dbReference type="PANTHER" id="PTHR11675">
    <property type="entry name" value="N-ACETYLGALACTOSAMINYLTRANSFERASE"/>
    <property type="match status" value="1"/>
</dbReference>
<keyword evidence="1" id="KW-1015">Disulfide bond</keyword>
<dbReference type="InterPro" id="IPR029044">
    <property type="entry name" value="Nucleotide-diphossugar_trans"/>
</dbReference>
<dbReference type="GO" id="GO:0005794">
    <property type="term" value="C:Golgi apparatus"/>
    <property type="evidence" value="ECO:0007669"/>
    <property type="project" value="TreeGrafter"/>
</dbReference>
<dbReference type="Gene3D" id="3.90.550.10">
    <property type="entry name" value="Spore Coat Polysaccharide Biosynthesis Protein SpsA, Chain A"/>
    <property type="match status" value="1"/>
</dbReference>
<gene>
    <name evidence="3" type="ORF">EB796_012165</name>
</gene>
<protein>
    <recommendedName>
        <fullName evidence="2">Glycosyltransferase 2-like domain-containing protein</fullName>
    </recommendedName>
</protein>